<evidence type="ECO:0000256" key="14">
    <source>
        <dbReference type="SAM" id="Phobius"/>
    </source>
</evidence>
<dbReference type="EMBL" id="CAJPVJ010001690">
    <property type="protein sequence ID" value="CAG2165146.1"/>
    <property type="molecule type" value="Genomic_DNA"/>
</dbReference>
<dbReference type="GO" id="GO:0006636">
    <property type="term" value="P:unsaturated fatty acid biosynthetic process"/>
    <property type="evidence" value="ECO:0007669"/>
    <property type="project" value="TreeGrafter"/>
</dbReference>
<dbReference type="PANTHER" id="PTHR11351:SF31">
    <property type="entry name" value="DESATURASE 1, ISOFORM A-RELATED"/>
    <property type="match status" value="1"/>
</dbReference>
<evidence type="ECO:0000313" key="16">
    <source>
        <dbReference type="EMBL" id="CAD7644480.1"/>
    </source>
</evidence>
<evidence type="ECO:0000256" key="1">
    <source>
        <dbReference type="ARBA" id="ARBA00004141"/>
    </source>
</evidence>
<keyword evidence="4 13" id="KW-0812">Transmembrane</keyword>
<dbReference type="Proteomes" id="UP000728032">
    <property type="component" value="Unassembled WGS sequence"/>
</dbReference>
<keyword evidence="5" id="KW-0479">Metal-binding</keyword>
<reference evidence="16" key="1">
    <citation type="submission" date="2020-11" db="EMBL/GenBank/DDBJ databases">
        <authorList>
            <person name="Tran Van P."/>
        </authorList>
    </citation>
    <scope>NUCLEOTIDE SEQUENCE</scope>
</reference>
<evidence type="ECO:0000256" key="8">
    <source>
        <dbReference type="ARBA" id="ARBA00023002"/>
    </source>
</evidence>
<organism evidence="16">
    <name type="scientific">Oppiella nova</name>
    <dbReference type="NCBI Taxonomy" id="334625"/>
    <lineage>
        <taxon>Eukaryota</taxon>
        <taxon>Metazoa</taxon>
        <taxon>Ecdysozoa</taxon>
        <taxon>Arthropoda</taxon>
        <taxon>Chelicerata</taxon>
        <taxon>Arachnida</taxon>
        <taxon>Acari</taxon>
        <taxon>Acariformes</taxon>
        <taxon>Sarcoptiformes</taxon>
        <taxon>Oribatida</taxon>
        <taxon>Brachypylina</taxon>
        <taxon>Oppioidea</taxon>
        <taxon>Oppiidae</taxon>
        <taxon>Oppiella</taxon>
    </lineage>
</organism>
<feature type="transmembrane region" description="Helical" evidence="14">
    <location>
        <begin position="195"/>
        <end position="216"/>
    </location>
</feature>
<evidence type="ECO:0000256" key="2">
    <source>
        <dbReference type="ARBA" id="ARBA00009295"/>
    </source>
</evidence>
<feature type="transmembrane region" description="Helical" evidence="14">
    <location>
        <begin position="169"/>
        <end position="189"/>
    </location>
</feature>
<dbReference type="PRINTS" id="PR00075">
    <property type="entry name" value="FACDDSATRASE"/>
</dbReference>
<evidence type="ECO:0000256" key="5">
    <source>
        <dbReference type="ARBA" id="ARBA00022723"/>
    </source>
</evidence>
<evidence type="ECO:0000256" key="7">
    <source>
        <dbReference type="ARBA" id="ARBA00022989"/>
    </source>
</evidence>
<gene>
    <name evidence="16" type="ORF">ONB1V03_LOCUS4692</name>
</gene>
<accession>A0A7R9QFZ7</accession>
<comment type="cofactor">
    <cofactor evidence="13">
        <name>Fe(2+)</name>
        <dbReference type="ChEBI" id="CHEBI:29033"/>
    </cofactor>
</comment>
<dbReference type="InterPro" id="IPR001522">
    <property type="entry name" value="FADS-1_CS"/>
</dbReference>
<dbReference type="GO" id="GO:0005789">
    <property type="term" value="C:endoplasmic reticulum membrane"/>
    <property type="evidence" value="ECO:0007669"/>
    <property type="project" value="TreeGrafter"/>
</dbReference>
<dbReference type="GO" id="GO:0005506">
    <property type="term" value="F:iron ion binding"/>
    <property type="evidence" value="ECO:0007669"/>
    <property type="project" value="TreeGrafter"/>
</dbReference>
<feature type="non-terminal residue" evidence="16">
    <location>
        <position position="354"/>
    </location>
</feature>
<sequence length="354" mass="41384">LIIKSAQAHDQADNVKPFKREWVWRNIILMLIVHLSATHGFFLAIYTVSWKTFLFTYFLTLCCSFGIQVGAHRLWCHRTFKAKLPLQIMLMILDTLALENDIYEWSRDHRVHHKYSDTDADPHNSKNGFFFSHIGWLLSRKHPEVMAKGKTINMSDLDKDPVIQFQRSFYIPLVILIWGVLPTYLPHYLWGETIWNAWFSCVMFRYAVVLNITWCVNSAAHLWGMKPYDKSIVPVETTIKNYLFGEGFHNYHHTFPWDYSASEFGWGDVFNPATAFIDFFAQIGWAYDLKKASRDVIESRQQKTGEPVMNRKSVLMERVTGVIVFMSPIWIRLILSQSIWYAPVVLVAIKLTGY</sequence>
<dbReference type="Pfam" id="PF00487">
    <property type="entry name" value="FA_desaturase"/>
    <property type="match status" value="1"/>
</dbReference>
<evidence type="ECO:0000256" key="10">
    <source>
        <dbReference type="ARBA" id="ARBA00023098"/>
    </source>
</evidence>
<dbReference type="InterPro" id="IPR005804">
    <property type="entry name" value="FA_desaturase_dom"/>
</dbReference>
<keyword evidence="3 13" id="KW-0444">Lipid biosynthesis</keyword>
<keyword evidence="10" id="KW-0443">Lipid metabolism</keyword>
<comment type="domain">
    <text evidence="13">The histidine box domains are involved in binding the catalytic metal ions.</text>
</comment>
<keyword evidence="11 14" id="KW-0472">Membrane</keyword>
<proteinExistence type="inferred from homology"/>
<keyword evidence="17" id="KW-1185">Reference proteome</keyword>
<dbReference type="GO" id="GO:0004768">
    <property type="term" value="F:stearoyl-CoA 9-desaturase activity"/>
    <property type="evidence" value="ECO:0007669"/>
    <property type="project" value="TreeGrafter"/>
</dbReference>
<evidence type="ECO:0000256" key="11">
    <source>
        <dbReference type="ARBA" id="ARBA00023136"/>
    </source>
</evidence>
<keyword evidence="8 13" id="KW-0560">Oxidoreductase</keyword>
<feature type="transmembrane region" description="Helical" evidence="14">
    <location>
        <begin position="319"/>
        <end position="342"/>
    </location>
</feature>
<dbReference type="AlphaFoldDB" id="A0A7R9QFZ7"/>
<dbReference type="CDD" id="cd03505">
    <property type="entry name" value="Delta9-FADS-like"/>
    <property type="match status" value="1"/>
</dbReference>
<evidence type="ECO:0000256" key="6">
    <source>
        <dbReference type="ARBA" id="ARBA00022832"/>
    </source>
</evidence>
<evidence type="ECO:0000256" key="3">
    <source>
        <dbReference type="ARBA" id="ARBA00022516"/>
    </source>
</evidence>
<feature type="transmembrane region" description="Helical" evidence="14">
    <location>
        <begin position="54"/>
        <end position="75"/>
    </location>
</feature>
<keyword evidence="7 14" id="KW-1133">Transmembrane helix</keyword>
<evidence type="ECO:0000259" key="15">
    <source>
        <dbReference type="Pfam" id="PF00487"/>
    </source>
</evidence>
<comment type="subcellular location">
    <subcellularLocation>
        <location evidence="1">Membrane</location>
        <topology evidence="1">Multi-pass membrane protein</topology>
    </subcellularLocation>
</comment>
<dbReference type="PANTHER" id="PTHR11351">
    <property type="entry name" value="ACYL-COA DESATURASE"/>
    <property type="match status" value="1"/>
</dbReference>
<feature type="domain" description="Fatty acid desaturase" evidence="15">
    <location>
        <begin position="49"/>
        <end position="256"/>
    </location>
</feature>
<dbReference type="EMBL" id="OC916515">
    <property type="protein sequence ID" value="CAD7644480.1"/>
    <property type="molecule type" value="Genomic_DNA"/>
</dbReference>
<evidence type="ECO:0000256" key="9">
    <source>
        <dbReference type="ARBA" id="ARBA00023004"/>
    </source>
</evidence>
<keyword evidence="6" id="KW-0276">Fatty acid metabolism</keyword>
<keyword evidence="9" id="KW-0408">Iron</keyword>
<name>A0A7R9QFZ7_9ACAR</name>
<comment type="similarity">
    <text evidence="2 13">Belongs to the fatty acid desaturase type 1 family.</text>
</comment>
<protein>
    <recommendedName>
        <fullName evidence="15">Fatty acid desaturase domain-containing protein</fullName>
    </recommendedName>
</protein>
<dbReference type="InterPro" id="IPR015876">
    <property type="entry name" value="Acyl-CoA_DS"/>
</dbReference>
<evidence type="ECO:0000256" key="4">
    <source>
        <dbReference type="ARBA" id="ARBA00022692"/>
    </source>
</evidence>
<evidence type="ECO:0000313" key="17">
    <source>
        <dbReference type="Proteomes" id="UP000728032"/>
    </source>
</evidence>
<feature type="transmembrane region" description="Helical" evidence="14">
    <location>
        <begin position="27"/>
        <end position="48"/>
    </location>
</feature>
<evidence type="ECO:0000256" key="13">
    <source>
        <dbReference type="RuleBase" id="RU000581"/>
    </source>
</evidence>
<dbReference type="PROSITE" id="PS00476">
    <property type="entry name" value="FATTY_ACID_DESATUR_1"/>
    <property type="match status" value="1"/>
</dbReference>
<dbReference type="OrthoDB" id="10260134at2759"/>
<keyword evidence="12 13" id="KW-0275">Fatty acid biosynthesis</keyword>
<evidence type="ECO:0000256" key="12">
    <source>
        <dbReference type="ARBA" id="ARBA00023160"/>
    </source>
</evidence>